<dbReference type="SUPFAM" id="SSF53254">
    <property type="entry name" value="Phosphoglycerate mutase-like"/>
    <property type="match status" value="1"/>
</dbReference>
<sequence>MKISFIRHGCLGRIREPMTINSFHEWMKQYDSESMIQKAKMPIETIEAIEAAKFVLTSDQRRAVQSAAELTDSLSFMQNSLFREAEVPSYFFAPKWLKCTIKVWMFIGRTLWILGYHKDVESYKEVRERARQAAYLLHRYALVHGSIALVGHNYFNSMIGTELRAMGWSGSPILHRKPWGCTTYTFHEAMDGNILNTNLT</sequence>
<dbReference type="AlphaFoldDB" id="A0A1B1L2N6"/>
<gene>
    <name evidence="1" type="ORF">CAB88_06355</name>
</gene>
<evidence type="ECO:0000313" key="2">
    <source>
        <dbReference type="Proteomes" id="UP000194143"/>
    </source>
</evidence>
<dbReference type="RefSeq" id="WP_000703093.1">
    <property type="nucleotide sequence ID" value="NZ_CP015350.1"/>
</dbReference>
<dbReference type="GeneID" id="67465835"/>
<reference evidence="1 2" key="1">
    <citation type="submission" date="2017-04" db="EMBL/GenBank/DDBJ databases">
        <title>Complete Genome Sequence of Bacillus thuringiensis type Strain ATCC 10792.</title>
        <authorList>
            <person name="Oh D.-H."/>
            <person name="Park B.-J."/>
            <person name="Shuai W."/>
            <person name="Chelliah R."/>
        </authorList>
    </citation>
    <scope>NUCLEOTIDE SEQUENCE [LARGE SCALE GENOMIC DNA]</scope>
    <source>
        <strain evidence="1 2">ATCC 10792</strain>
    </source>
</reference>
<organism evidence="1 2">
    <name type="scientific">Bacillus thuringiensis</name>
    <dbReference type="NCBI Taxonomy" id="1428"/>
    <lineage>
        <taxon>Bacteria</taxon>
        <taxon>Bacillati</taxon>
        <taxon>Bacillota</taxon>
        <taxon>Bacilli</taxon>
        <taxon>Bacillales</taxon>
        <taxon>Bacillaceae</taxon>
        <taxon>Bacillus</taxon>
        <taxon>Bacillus cereus group</taxon>
    </lineage>
</organism>
<evidence type="ECO:0000313" key="1">
    <source>
        <dbReference type="EMBL" id="ARP56725.1"/>
    </source>
</evidence>
<accession>A0A1B1L2N6</accession>
<name>A0A1B1L2N6_BACTU</name>
<dbReference type="Gene3D" id="3.40.50.1240">
    <property type="entry name" value="Phosphoglycerate mutase-like"/>
    <property type="match status" value="1"/>
</dbReference>
<dbReference type="Proteomes" id="UP000194143">
    <property type="component" value="Chromosome"/>
</dbReference>
<dbReference type="EMBL" id="CP021061">
    <property type="protein sequence ID" value="ARP56725.1"/>
    <property type="molecule type" value="Genomic_DNA"/>
</dbReference>
<dbReference type="InterPro" id="IPR029033">
    <property type="entry name" value="His_PPase_superfam"/>
</dbReference>
<proteinExistence type="predicted"/>
<keyword evidence="2" id="KW-1185">Reference proteome</keyword>
<protein>
    <submittedName>
        <fullName evidence="1">Histidine phosphatase family protein</fullName>
    </submittedName>
</protein>